<feature type="region of interest" description="Disordered" evidence="1">
    <location>
        <begin position="1"/>
        <end position="39"/>
    </location>
</feature>
<keyword evidence="2" id="KW-0472">Membrane</keyword>
<keyword evidence="4" id="KW-1185">Reference proteome</keyword>
<organism evidence="3 4">
    <name type="scientific">Amycolatopsis deserti</name>
    <dbReference type="NCBI Taxonomy" id="185696"/>
    <lineage>
        <taxon>Bacteria</taxon>
        <taxon>Bacillati</taxon>
        <taxon>Actinomycetota</taxon>
        <taxon>Actinomycetes</taxon>
        <taxon>Pseudonocardiales</taxon>
        <taxon>Pseudonocardiaceae</taxon>
        <taxon>Amycolatopsis</taxon>
    </lineage>
</organism>
<evidence type="ECO:0000256" key="2">
    <source>
        <dbReference type="SAM" id="Phobius"/>
    </source>
</evidence>
<reference evidence="4" key="1">
    <citation type="journal article" date="2019" name="Int. J. Syst. Evol. Microbiol.">
        <title>The Global Catalogue of Microorganisms (GCM) 10K type strain sequencing project: providing services to taxonomists for standard genome sequencing and annotation.</title>
        <authorList>
            <consortium name="The Broad Institute Genomics Platform"/>
            <consortium name="The Broad Institute Genome Sequencing Center for Infectious Disease"/>
            <person name="Wu L."/>
            <person name="Ma J."/>
        </authorList>
    </citation>
    <scope>NUCLEOTIDE SEQUENCE [LARGE SCALE GENOMIC DNA]</scope>
    <source>
        <strain evidence="4">CGMCC 4.7677</strain>
    </source>
</reference>
<keyword evidence="2" id="KW-1133">Transmembrane helix</keyword>
<protein>
    <submittedName>
        <fullName evidence="3">Uncharacterized protein</fullName>
    </submittedName>
</protein>
<gene>
    <name evidence="3" type="ORF">GCM10017786_20020</name>
</gene>
<sequence length="77" mass="7680">MPASIHPGWGDGGPAGDRAGAGERRAAGTDQADTAESGQARQALDEIAFCSLAGAALLIALVGALRHRWDLAVAADG</sequence>
<dbReference type="RefSeq" id="WP_229874368.1">
    <property type="nucleotide sequence ID" value="NZ_BNAU01000002.1"/>
</dbReference>
<evidence type="ECO:0000256" key="1">
    <source>
        <dbReference type="SAM" id="MobiDB-lite"/>
    </source>
</evidence>
<dbReference type="EMBL" id="BNAU01000002">
    <property type="protein sequence ID" value="GHE88080.1"/>
    <property type="molecule type" value="Genomic_DNA"/>
</dbReference>
<accession>A0ABQ3IPU0</accession>
<name>A0ABQ3IPU0_9PSEU</name>
<evidence type="ECO:0000313" key="3">
    <source>
        <dbReference type="EMBL" id="GHE88080.1"/>
    </source>
</evidence>
<feature type="transmembrane region" description="Helical" evidence="2">
    <location>
        <begin position="47"/>
        <end position="65"/>
    </location>
</feature>
<comment type="caution">
    <text evidence="3">The sequence shown here is derived from an EMBL/GenBank/DDBJ whole genome shotgun (WGS) entry which is preliminary data.</text>
</comment>
<evidence type="ECO:0000313" key="4">
    <source>
        <dbReference type="Proteomes" id="UP000605897"/>
    </source>
</evidence>
<dbReference type="Proteomes" id="UP000605897">
    <property type="component" value="Unassembled WGS sequence"/>
</dbReference>
<proteinExistence type="predicted"/>
<keyword evidence="2" id="KW-0812">Transmembrane</keyword>